<organism evidence="4 5">
    <name type="scientific">Pseudoalteromonas rhizosphaerae</name>
    <dbReference type="NCBI Taxonomy" id="2518973"/>
    <lineage>
        <taxon>Bacteria</taxon>
        <taxon>Pseudomonadati</taxon>
        <taxon>Pseudomonadota</taxon>
        <taxon>Gammaproteobacteria</taxon>
        <taxon>Alteromonadales</taxon>
        <taxon>Pseudoalteromonadaceae</taxon>
        <taxon>Pseudoalteromonas</taxon>
    </lineage>
</organism>
<dbReference type="Proteomes" id="UP001620262">
    <property type="component" value="Unassembled WGS sequence"/>
</dbReference>
<dbReference type="RefSeq" id="WP_404676503.1">
    <property type="nucleotide sequence ID" value="NZ_JBJDOT010000050.1"/>
</dbReference>
<dbReference type="InterPro" id="IPR031845">
    <property type="entry name" value="RnlA_toxin_NRD"/>
</dbReference>
<dbReference type="InterPro" id="IPR043994">
    <property type="entry name" value="RnlA/LsoA-toxin_DBD"/>
</dbReference>
<dbReference type="Pfam" id="PF15935">
    <property type="entry name" value="RnlA_toxin"/>
    <property type="match status" value="1"/>
</dbReference>
<proteinExistence type="predicted"/>
<evidence type="ECO:0000259" key="1">
    <source>
        <dbReference type="Pfam" id="PF15935"/>
    </source>
</evidence>
<keyword evidence="5" id="KW-1185">Reference proteome</keyword>
<sequence>MSDFKNLNINRETLDSHIQKFLDSCNYQREDTKDEPNKKRILFGAAGAYFATVDLLFNKNGTTTIQWKLGKNHELGQELATYIKDTIDPAELETVNFSLKGVTTDSIEPIIECIAEEDDIEVAISRDDDICKQVSLKSILHQDRLKLTHYKTTRLLQIQGKPLSCYRRIIFMLTDLLDLKGLEQVLYRKDDSSAELVRKEMAEDYLRTMLTRSFEYLPEAVKKLLTSSCCVKLASPILPDYCLLLYPDLRALEGVLKQNLSEFDMSVGDAEHSFGTFFDVHQGICTLKTEYSTRVGHVKMEEAFNQAYTFFRKHRNTIFHMEEFADGSRMIDTLDKAISLSKDTYAAIDGLYTARI</sequence>
<dbReference type="EMBL" id="JBJDOT010000050">
    <property type="protein sequence ID" value="MFK3866524.1"/>
    <property type="molecule type" value="Genomic_DNA"/>
</dbReference>
<dbReference type="CDD" id="cd14795">
    <property type="entry name" value="RNLA_N_2"/>
    <property type="match status" value="1"/>
</dbReference>
<feature type="domain" description="Bacterial toxin RNase RnlA/LsoA N-terminal repeated" evidence="1">
    <location>
        <begin position="95"/>
        <end position="178"/>
    </location>
</feature>
<feature type="domain" description="Bacterial toxin RNase RnlA/LsoA N-terminal" evidence="3">
    <location>
        <begin position="4"/>
        <end position="83"/>
    </location>
</feature>
<dbReference type="CDD" id="cd14794">
    <property type="entry name" value="RNLA_N_1"/>
    <property type="match status" value="1"/>
</dbReference>
<evidence type="ECO:0000259" key="3">
    <source>
        <dbReference type="Pfam" id="PF19417"/>
    </source>
</evidence>
<reference evidence="4 5" key="1">
    <citation type="submission" date="2024-11" db="EMBL/GenBank/DDBJ databases">
        <title>The Natural Products Discovery Center: Release of the First 8490 Sequenced Strains for Exploring Actinobacteria Biosynthetic Diversity.</title>
        <authorList>
            <person name="Kalkreuter E."/>
            <person name="Kautsar S.A."/>
            <person name="Yang D."/>
            <person name="Bader C.D."/>
            <person name="Teijaro C.N."/>
            <person name="Fluegel L."/>
            <person name="Davis C.M."/>
            <person name="Simpson J.R."/>
            <person name="Lauterbach L."/>
            <person name="Steele A.D."/>
            <person name="Gui C."/>
            <person name="Meng S."/>
            <person name="Li G."/>
            <person name="Viehrig K."/>
            <person name="Ye F."/>
            <person name="Su P."/>
            <person name="Kiefer A.F."/>
            <person name="Nichols A."/>
            <person name="Cepeda A.J."/>
            <person name="Yan W."/>
            <person name="Fan B."/>
            <person name="Jiang Y."/>
            <person name="Adhikari A."/>
            <person name="Zheng C.-J."/>
            <person name="Schuster L."/>
            <person name="Cowan T.M."/>
            <person name="Smanski M.J."/>
            <person name="Chevrette M.G."/>
            <person name="De Carvalho L.P.S."/>
            <person name="Shen B."/>
        </authorList>
    </citation>
    <scope>NUCLEOTIDE SEQUENCE [LARGE SCALE GENOMIC DNA]</scope>
    <source>
        <strain evidence="4 5">NPDC078403</strain>
    </source>
</reference>
<protein>
    <submittedName>
        <fullName evidence="4">Type II toxin-antitoxin system RnlA family toxin</fullName>
    </submittedName>
</protein>
<name>A0ABW8L634_9GAMM</name>
<dbReference type="Pfam" id="PF19034">
    <property type="entry name" value="RnlA-toxin_DBD"/>
    <property type="match status" value="1"/>
</dbReference>
<dbReference type="Gene3D" id="1.10.8.1130">
    <property type="entry name" value="Bacterial toxin RNase RnlA/LsoA, C-terminal Dmd-binding domain"/>
    <property type="match status" value="1"/>
</dbReference>
<feature type="domain" description="Bacterial toxin RNase RnlA/LsoA DBD" evidence="2">
    <location>
        <begin position="199"/>
        <end position="322"/>
    </location>
</feature>
<dbReference type="Gene3D" id="3.30.160.690">
    <property type="entry name" value="Bacterial toxin RNase RnlA/LsoA, N repeated domain"/>
    <property type="match status" value="1"/>
</dbReference>
<dbReference type="Pfam" id="PF19417">
    <property type="entry name" value="RnlA_toxin_N"/>
    <property type="match status" value="1"/>
</dbReference>
<evidence type="ECO:0000313" key="5">
    <source>
        <dbReference type="Proteomes" id="UP001620262"/>
    </source>
</evidence>
<comment type="caution">
    <text evidence="4">The sequence shown here is derived from an EMBL/GenBank/DDBJ whole genome shotgun (WGS) entry which is preliminary data.</text>
</comment>
<dbReference type="InterPro" id="IPR045837">
    <property type="entry name" value="RnlA_toxin_N"/>
</dbReference>
<gene>
    <name evidence="4" type="ORF">ACI2JU_22015</name>
</gene>
<evidence type="ECO:0000313" key="4">
    <source>
        <dbReference type="EMBL" id="MFK3866524.1"/>
    </source>
</evidence>
<dbReference type="Gene3D" id="6.10.250.2650">
    <property type="match status" value="1"/>
</dbReference>
<evidence type="ECO:0000259" key="2">
    <source>
        <dbReference type="Pfam" id="PF19034"/>
    </source>
</evidence>
<accession>A0ABW8L634</accession>
<dbReference type="Gene3D" id="3.30.310.240">
    <property type="entry name" value="Bacterial toxin RNase RnlA/LsoA, N-terminal domain"/>
    <property type="match status" value="1"/>
</dbReference>